<accession>S7PD07</accession>
<organism evidence="2 3">
    <name type="scientific">Myotis brandtii</name>
    <name type="common">Brandt's bat</name>
    <dbReference type="NCBI Taxonomy" id="109478"/>
    <lineage>
        <taxon>Eukaryota</taxon>
        <taxon>Metazoa</taxon>
        <taxon>Chordata</taxon>
        <taxon>Craniata</taxon>
        <taxon>Vertebrata</taxon>
        <taxon>Euteleostomi</taxon>
        <taxon>Mammalia</taxon>
        <taxon>Eutheria</taxon>
        <taxon>Laurasiatheria</taxon>
        <taxon>Chiroptera</taxon>
        <taxon>Yangochiroptera</taxon>
        <taxon>Vespertilionidae</taxon>
        <taxon>Myotis</taxon>
    </lineage>
</organism>
<keyword evidence="3" id="KW-1185">Reference proteome</keyword>
<reference evidence="2 3" key="1">
    <citation type="journal article" date="2013" name="Nat. Commun.">
        <title>Genome analysis reveals insights into physiology and longevity of the Brandt's bat Myotis brandtii.</title>
        <authorList>
            <person name="Seim I."/>
            <person name="Fang X."/>
            <person name="Xiong Z."/>
            <person name="Lobanov A.V."/>
            <person name="Huang Z."/>
            <person name="Ma S."/>
            <person name="Feng Y."/>
            <person name="Turanov A.A."/>
            <person name="Zhu Y."/>
            <person name="Lenz T.L."/>
            <person name="Gerashchenko M.V."/>
            <person name="Fan D."/>
            <person name="Hee Yim S."/>
            <person name="Yao X."/>
            <person name="Jordan D."/>
            <person name="Xiong Y."/>
            <person name="Ma Y."/>
            <person name="Lyapunov A.N."/>
            <person name="Chen G."/>
            <person name="Kulakova O.I."/>
            <person name="Sun Y."/>
            <person name="Lee S.G."/>
            <person name="Bronson R.T."/>
            <person name="Moskalev A.A."/>
            <person name="Sunyaev S.R."/>
            <person name="Zhang G."/>
            <person name="Krogh A."/>
            <person name="Wang J."/>
            <person name="Gladyshev V.N."/>
        </authorList>
    </citation>
    <scope>NUCLEOTIDE SEQUENCE [LARGE SCALE GENOMIC DNA]</scope>
</reference>
<gene>
    <name evidence="2" type="ORF">D623_10004118</name>
</gene>
<evidence type="ECO:0000256" key="1">
    <source>
        <dbReference type="SAM" id="MobiDB-lite"/>
    </source>
</evidence>
<name>S7PD07_MYOBR</name>
<dbReference type="Proteomes" id="UP000052978">
    <property type="component" value="Unassembled WGS sequence"/>
</dbReference>
<dbReference type="EMBL" id="KE161874">
    <property type="protein sequence ID" value="EPQ05807.1"/>
    <property type="molecule type" value="Genomic_DNA"/>
</dbReference>
<feature type="region of interest" description="Disordered" evidence="1">
    <location>
        <begin position="1"/>
        <end position="55"/>
    </location>
</feature>
<evidence type="ECO:0000313" key="2">
    <source>
        <dbReference type="EMBL" id="EPQ05807.1"/>
    </source>
</evidence>
<protein>
    <submittedName>
        <fullName evidence="2">Uncharacterized protein</fullName>
    </submittedName>
</protein>
<proteinExistence type="predicted"/>
<sequence length="83" mass="8627">MLTGQNAETVGRKLKSIAKASEHGLQSPAGRLQTGGPLSEAGDPRPRSSEAAVPSGWFPSGKQLISFACLLQSPVKSLSPQNI</sequence>
<evidence type="ECO:0000313" key="3">
    <source>
        <dbReference type="Proteomes" id="UP000052978"/>
    </source>
</evidence>
<dbReference type="AlphaFoldDB" id="S7PD07"/>